<dbReference type="RefSeq" id="WP_303976171.1">
    <property type="nucleotide sequence ID" value="NZ_JABZXR010000045.1"/>
</dbReference>
<sequence>MAYGNIIRSYFVCNAQAALLDPSLVKIELSTKEALAYATLLSYWGCDTITPTWDALLNRSRLGKTALSTALDSLEVKRALERRRFTDRTGRRHVIYFLNIEALFEKDVIEACGMEDDLYKHSIKEGASDSAVLARISHLNTTGWKSTRFTTKQVKESLAPEEDRSCDYDEDSLEGFLLSGFPDEKPVEEPLEETTSNEGLQPLFGDGADLEDDAQNAPELADDSSGPWPTTTTIPGGSNWCPTDVENTSTVSVTPAAGESVQERAERIVRDHAGDDVIDAEIIDVEIVEDETPSDTLIDVPASQELAIATPKAPVKAKGNSEGDCEKEFAKFYEVFPRHVGRKPAFEAWKKVLKAGKKTAAELIEAADAYAKHRAGKPKQYTLHPSTWLNQERWEDEYEEDTTSYGYNGYSGGGIVARTPEDAEYFRNLDAACTEMYYKSHGFRTAEEFIEYQRGIAALNARQAEEDYAEAAANRIPF</sequence>
<feature type="region of interest" description="Disordered" evidence="1">
    <location>
        <begin position="180"/>
        <end position="240"/>
    </location>
</feature>
<evidence type="ECO:0000313" key="3">
    <source>
        <dbReference type="Proteomes" id="UP000756427"/>
    </source>
</evidence>
<feature type="compositionally biased region" description="Low complexity" evidence="1">
    <location>
        <begin position="224"/>
        <end position="238"/>
    </location>
</feature>
<organism evidence="2 3">
    <name type="scientific">Rothia mucilaginosa</name>
    <dbReference type="NCBI Taxonomy" id="43675"/>
    <lineage>
        <taxon>Bacteria</taxon>
        <taxon>Bacillati</taxon>
        <taxon>Actinomycetota</taxon>
        <taxon>Actinomycetes</taxon>
        <taxon>Micrococcales</taxon>
        <taxon>Micrococcaceae</taxon>
        <taxon>Rothia</taxon>
    </lineage>
</organism>
<name>A0A930PRC6_9MICC</name>
<accession>A0A930PRC6</accession>
<comment type="caution">
    <text evidence="2">The sequence shown here is derived from an EMBL/GenBank/DDBJ whole genome shotgun (WGS) entry which is preliminary data.</text>
</comment>
<gene>
    <name evidence="2" type="ORF">HXO64_07925</name>
</gene>
<protein>
    <submittedName>
        <fullName evidence="2">Uncharacterized protein</fullName>
    </submittedName>
</protein>
<evidence type="ECO:0000313" key="2">
    <source>
        <dbReference type="EMBL" id="MBF1664463.1"/>
    </source>
</evidence>
<dbReference type="Proteomes" id="UP000756427">
    <property type="component" value="Unassembled WGS sequence"/>
</dbReference>
<dbReference type="EMBL" id="JABZXR010000045">
    <property type="protein sequence ID" value="MBF1664463.1"/>
    <property type="molecule type" value="Genomic_DNA"/>
</dbReference>
<proteinExistence type="predicted"/>
<dbReference type="AlphaFoldDB" id="A0A930PRC6"/>
<evidence type="ECO:0000256" key="1">
    <source>
        <dbReference type="SAM" id="MobiDB-lite"/>
    </source>
</evidence>
<reference evidence="2" key="1">
    <citation type="submission" date="2020-04" db="EMBL/GenBank/DDBJ databases">
        <title>Deep metagenomics examines the oral microbiome during advanced dental caries in children, revealing novel taxa and co-occurrences with host molecules.</title>
        <authorList>
            <person name="Baker J.L."/>
            <person name="Morton J.T."/>
            <person name="Dinis M."/>
            <person name="Alvarez R."/>
            <person name="Tran N.C."/>
            <person name="Knight R."/>
            <person name="Edlund A."/>
        </authorList>
    </citation>
    <scope>NUCLEOTIDE SEQUENCE</scope>
    <source>
        <strain evidence="2">JCVI_44_bin.2</strain>
    </source>
</reference>